<dbReference type="SUPFAM" id="SSF50156">
    <property type="entry name" value="PDZ domain-like"/>
    <property type="match status" value="1"/>
</dbReference>
<reference evidence="4 5" key="1">
    <citation type="submission" date="2024-05" db="EMBL/GenBank/DDBJ databases">
        <authorList>
            <person name="Wallberg A."/>
        </authorList>
    </citation>
    <scope>NUCLEOTIDE SEQUENCE [LARGE SCALE GENOMIC DNA]</scope>
</reference>
<evidence type="ECO:0000313" key="4">
    <source>
        <dbReference type="EMBL" id="CAL4064057.1"/>
    </source>
</evidence>
<keyword evidence="1" id="KW-0175">Coiled coil</keyword>
<sequence>MSPGDTIIMIEGCDARTLRHFDAYDLVKSAKNRVELTVRKANSKYLVPENMSHQEKLEQQMIDERHTIEMERKKRKELQAKAMSPPRKPFEGTGAIPKNSSTVSVVKPTFSVPLNLPQTFPDKDEGSEPSSSNPVSCASSPLQQKPLPGTGGGTTTTAPRITSMPMPVPDILPFTSPTQISSASTMPPLHTKQSIQKHFASSLPLNAQVETKRYSSPAGLSQSFPKNTSPQEQFFSPVANFSSLEASSVSNYATPDQFFSPPVKNVSHKLNEEQKLPEKQQTVIASEEKALTPTQVNPYHLSAKLQQLQAKEQYSAFEKIHSHSTSQVPQKISSAKESKMSQSTSHLPQQIISQPTPQVPLTQSSSQDQMQISQAISSLSTSLSQSSSNLLPQTQFPLKSTNISQSMSHITQPQQMEHVEIQDPVFLTEEQKRRQLQQLILEKRRLEELMMLAKKRESSIPKDSPVVNKERSVTPLGRERTPSVGRESTPSRREGTPSSTLRKEREKSATRKEEEEKIREENRIRDEEIRKMQQQKLEDKRKKEEARKQKKQLSKGSKSKEDLCDSHSSLDQISDTDKALIDAERKKHEARKKIGEQTSLKLQLSDEKRKHYQQIALEEKKKAEEKLVQDQRKKIQEQFKKDQLRIQEEMKKQEESRKREQVRLIDTLKQFDIDQKNKKDKIKKKKEQDEVRKLEQKKLADTLKELDEKRKEDQRREEQRRLDAAQKQAEERKRSDEEKRKAEQRKQDEKKRLTEEKMLLEQKMKEEENRKIEEQKQKLEEEKKKLEEEKRKLEDERKLKQEHQRRAEEQRRKEEQKRAEEQKRREETKKKEEQRRLEEKRKNEDLKRKQEEEQHRHVALLKKQEEEAEELERLEEMRRHEEERMVHEAQQYADYKRHLEQRAQMYDSDDYASDDIETPTQEEKFEELTATSEEELYEAQEKSVRNLERQIKRQEERDQRRKFLYGMINKGEYRQRENKSEERTNNEIAHAYHKAHSASAGDLSSNSRTLPITKFSPDPMEFGFRPIEKLSKSTGNLDTGASAAAVIAVAGAEAGAEAGISATTGQKANIASGWDNKYPLSSSLGNLQQVSSKPPLPMTPTKGKIRLRHAASEELIPRSHAHSSSEDPRRYTYCVGDEHEFAHLDSQNIEALDYSRLLSEYYAAYYEAYYQSYY</sequence>
<keyword evidence="5" id="KW-1185">Reference proteome</keyword>
<feature type="region of interest" description="Disordered" evidence="2">
    <location>
        <begin position="77"/>
        <end position="100"/>
    </location>
</feature>
<feature type="compositionally biased region" description="Polar residues" evidence="2">
    <location>
        <begin position="340"/>
        <end position="362"/>
    </location>
</feature>
<feature type="coiled-coil region" evidence="1">
    <location>
        <begin position="930"/>
        <end position="957"/>
    </location>
</feature>
<feature type="region of interest" description="Disordered" evidence="2">
    <location>
        <begin position="254"/>
        <end position="286"/>
    </location>
</feature>
<dbReference type="InterPro" id="IPR036034">
    <property type="entry name" value="PDZ_sf"/>
</dbReference>
<feature type="domain" description="PDZ" evidence="3">
    <location>
        <begin position="1"/>
        <end position="42"/>
    </location>
</feature>
<feature type="compositionally biased region" description="Polar residues" evidence="2">
    <location>
        <begin position="323"/>
        <end position="333"/>
    </location>
</feature>
<feature type="compositionally biased region" description="Basic and acidic residues" evidence="2">
    <location>
        <begin position="468"/>
        <end position="481"/>
    </location>
</feature>
<feature type="region of interest" description="Disordered" evidence="2">
    <location>
        <begin position="320"/>
        <end position="373"/>
    </location>
</feature>
<organism evidence="4 5">
    <name type="scientific">Meganyctiphanes norvegica</name>
    <name type="common">Northern krill</name>
    <name type="synonym">Thysanopoda norvegica</name>
    <dbReference type="NCBI Taxonomy" id="48144"/>
    <lineage>
        <taxon>Eukaryota</taxon>
        <taxon>Metazoa</taxon>
        <taxon>Ecdysozoa</taxon>
        <taxon>Arthropoda</taxon>
        <taxon>Crustacea</taxon>
        <taxon>Multicrustacea</taxon>
        <taxon>Malacostraca</taxon>
        <taxon>Eumalacostraca</taxon>
        <taxon>Eucarida</taxon>
        <taxon>Euphausiacea</taxon>
        <taxon>Euphausiidae</taxon>
        <taxon>Meganyctiphanes</taxon>
    </lineage>
</organism>
<evidence type="ECO:0000259" key="3">
    <source>
        <dbReference type="PROSITE" id="PS50106"/>
    </source>
</evidence>
<accession>A0AAV2PTI7</accession>
<dbReference type="AlphaFoldDB" id="A0AAV2PTI7"/>
<dbReference type="Gene3D" id="2.30.42.10">
    <property type="match status" value="1"/>
</dbReference>
<feature type="compositionally biased region" description="Low complexity" evidence="2">
    <location>
        <begin position="363"/>
        <end position="373"/>
    </location>
</feature>
<feature type="compositionally biased region" description="Low complexity" evidence="2">
    <location>
        <begin position="128"/>
        <end position="141"/>
    </location>
</feature>
<gene>
    <name evidence="4" type="ORF">MNOR_LOCUS3809</name>
</gene>
<feature type="region of interest" description="Disordered" evidence="2">
    <location>
        <begin position="112"/>
        <end position="197"/>
    </location>
</feature>
<feature type="compositionally biased region" description="Basic and acidic residues" evidence="2">
    <location>
        <begin position="686"/>
        <end position="856"/>
    </location>
</feature>
<evidence type="ECO:0000313" key="5">
    <source>
        <dbReference type="Proteomes" id="UP001497623"/>
    </source>
</evidence>
<feature type="non-terminal residue" evidence="4">
    <location>
        <position position="1174"/>
    </location>
</feature>
<feature type="region of interest" description="Disordered" evidence="2">
    <location>
        <begin position="675"/>
        <end position="885"/>
    </location>
</feature>
<feature type="coiled-coil region" evidence="1">
    <location>
        <begin position="429"/>
        <end position="456"/>
    </location>
</feature>
<feature type="compositionally biased region" description="Basic and acidic residues" evidence="2">
    <location>
        <begin position="874"/>
        <end position="885"/>
    </location>
</feature>
<dbReference type="InterPro" id="IPR001478">
    <property type="entry name" value="PDZ"/>
</dbReference>
<evidence type="ECO:0000256" key="1">
    <source>
        <dbReference type="SAM" id="Coils"/>
    </source>
</evidence>
<proteinExistence type="predicted"/>
<evidence type="ECO:0000256" key="2">
    <source>
        <dbReference type="SAM" id="MobiDB-lite"/>
    </source>
</evidence>
<comment type="caution">
    <text evidence="4">The sequence shown here is derived from an EMBL/GenBank/DDBJ whole genome shotgun (WGS) entry which is preliminary data.</text>
</comment>
<protein>
    <recommendedName>
        <fullName evidence="3">PDZ domain-containing protein</fullName>
    </recommendedName>
</protein>
<feature type="region of interest" description="Disordered" evidence="2">
    <location>
        <begin position="456"/>
        <end position="577"/>
    </location>
</feature>
<feature type="compositionally biased region" description="Basic and acidic residues" evidence="2">
    <location>
        <begin position="489"/>
        <end position="547"/>
    </location>
</feature>
<name>A0AAV2PTI7_MEGNR</name>
<dbReference type="Proteomes" id="UP001497623">
    <property type="component" value="Unassembled WGS sequence"/>
</dbReference>
<dbReference type="PROSITE" id="PS50106">
    <property type="entry name" value="PDZ"/>
    <property type="match status" value="1"/>
</dbReference>
<feature type="region of interest" description="Disordered" evidence="2">
    <location>
        <begin position="213"/>
        <end position="232"/>
    </location>
</feature>
<feature type="compositionally biased region" description="Basic and acidic residues" evidence="2">
    <location>
        <begin position="269"/>
        <end position="278"/>
    </location>
</feature>
<feature type="compositionally biased region" description="Polar residues" evidence="2">
    <location>
        <begin position="175"/>
        <end position="196"/>
    </location>
</feature>
<feature type="compositionally biased region" description="Polar residues" evidence="2">
    <location>
        <begin position="218"/>
        <end position="232"/>
    </location>
</feature>
<dbReference type="EMBL" id="CAXKWB010001343">
    <property type="protein sequence ID" value="CAL4064057.1"/>
    <property type="molecule type" value="Genomic_DNA"/>
</dbReference>